<feature type="domain" description="Pyrroline-5-carboxylate reductase catalytic N-terminal" evidence="6">
    <location>
        <begin position="7"/>
        <end position="96"/>
    </location>
</feature>
<dbReference type="Gene3D" id="1.10.3730.10">
    <property type="entry name" value="ProC C-terminal domain-like"/>
    <property type="match status" value="1"/>
</dbReference>
<evidence type="ECO:0000256" key="2">
    <source>
        <dbReference type="ARBA" id="ARBA00022857"/>
    </source>
</evidence>
<keyword evidence="9" id="KW-1185">Reference proteome</keyword>
<gene>
    <name evidence="4 8" type="primary">proC</name>
    <name evidence="8" type="ORF">ACFMB1_17935</name>
</gene>
<proteinExistence type="inferred from homology"/>
<comment type="pathway">
    <text evidence="4">Amino-acid biosynthesis; L-proline biosynthesis; L-proline from L-glutamate 5-semialdehyde: step 1/1.</text>
</comment>
<evidence type="ECO:0000256" key="5">
    <source>
        <dbReference type="NCBIfam" id="TIGR00112"/>
    </source>
</evidence>
<sequence>MTQKPSVALIGAGAMGGALLKGWLAAGTIDAARSAVFDPNIKDEMARLCADNSVAVNDGGPFDAMVVAVKPQIACEALPQYAALARDAIVISVMAGKSVESIGKMLNGAPRVSRVMPNLPAAIGRGASGLYAPDTIDAAGRAMIETLMRAAGETVWVRTEQEIDFVTAVSGSGPAYYFLLTEALTEAGASLGLEKETAAALARATLAGAGAMMDADPRSPAEMRKAVTSPGGTTQAALNVFDGDDAALRKLVDKAAKAAADRAGELTE</sequence>
<dbReference type="SUPFAM" id="SSF51735">
    <property type="entry name" value="NAD(P)-binding Rossmann-fold domains"/>
    <property type="match status" value="1"/>
</dbReference>
<protein>
    <recommendedName>
        <fullName evidence="4 5">Pyrroline-5-carboxylate reductase</fullName>
        <shortName evidence="4">P5C reductase</shortName>
        <shortName evidence="4">P5CR</shortName>
        <ecNumber evidence="4 5">1.5.1.2</ecNumber>
    </recommendedName>
    <alternativeName>
        <fullName evidence="4">PCA reductase</fullName>
    </alternativeName>
</protein>
<comment type="similarity">
    <text evidence="1 4">Belongs to the pyrroline-5-carboxylate reductase family.</text>
</comment>
<keyword evidence="3 4" id="KW-0560">Oxidoreductase</keyword>
<dbReference type="Proteomes" id="UP001596116">
    <property type="component" value="Unassembled WGS sequence"/>
</dbReference>
<feature type="domain" description="Pyrroline-5-carboxylate reductase dimerisation" evidence="7">
    <location>
        <begin position="160"/>
        <end position="266"/>
    </location>
</feature>
<dbReference type="PANTHER" id="PTHR11645:SF0">
    <property type="entry name" value="PYRROLINE-5-CARBOXYLATE REDUCTASE 3"/>
    <property type="match status" value="1"/>
</dbReference>
<accession>A0ABW1L2W6</accession>
<dbReference type="Gene3D" id="3.40.50.720">
    <property type="entry name" value="NAD(P)-binding Rossmann-like Domain"/>
    <property type="match status" value="1"/>
</dbReference>
<keyword evidence="4" id="KW-0028">Amino-acid biosynthesis</keyword>
<evidence type="ECO:0000313" key="8">
    <source>
        <dbReference type="EMBL" id="MFC6037442.1"/>
    </source>
</evidence>
<dbReference type="InterPro" id="IPR036291">
    <property type="entry name" value="NAD(P)-bd_dom_sf"/>
</dbReference>
<keyword evidence="2 4" id="KW-0521">NADP</keyword>
<evidence type="ECO:0000259" key="6">
    <source>
        <dbReference type="Pfam" id="PF03807"/>
    </source>
</evidence>
<dbReference type="PANTHER" id="PTHR11645">
    <property type="entry name" value="PYRROLINE-5-CARBOXYLATE REDUCTASE"/>
    <property type="match status" value="1"/>
</dbReference>
<comment type="catalytic activity">
    <reaction evidence="4">
        <text>L-proline + NADP(+) = (S)-1-pyrroline-5-carboxylate + NADPH + 2 H(+)</text>
        <dbReference type="Rhea" id="RHEA:14109"/>
        <dbReference type="ChEBI" id="CHEBI:15378"/>
        <dbReference type="ChEBI" id="CHEBI:17388"/>
        <dbReference type="ChEBI" id="CHEBI:57783"/>
        <dbReference type="ChEBI" id="CHEBI:58349"/>
        <dbReference type="ChEBI" id="CHEBI:60039"/>
        <dbReference type="EC" id="1.5.1.2"/>
    </reaction>
</comment>
<comment type="subcellular location">
    <subcellularLocation>
        <location evidence="4">Cytoplasm</location>
    </subcellularLocation>
</comment>
<dbReference type="InterPro" id="IPR028939">
    <property type="entry name" value="P5C_Rdtase_cat_N"/>
</dbReference>
<organism evidence="8 9">
    <name type="scientific">Hyphococcus aureus</name>
    <dbReference type="NCBI Taxonomy" id="2666033"/>
    <lineage>
        <taxon>Bacteria</taxon>
        <taxon>Pseudomonadati</taxon>
        <taxon>Pseudomonadota</taxon>
        <taxon>Alphaproteobacteria</taxon>
        <taxon>Parvularculales</taxon>
        <taxon>Parvularculaceae</taxon>
        <taxon>Hyphococcus</taxon>
    </lineage>
</organism>
<evidence type="ECO:0000259" key="7">
    <source>
        <dbReference type="Pfam" id="PF14748"/>
    </source>
</evidence>
<comment type="catalytic activity">
    <reaction evidence="4">
        <text>L-proline + NAD(+) = (S)-1-pyrroline-5-carboxylate + NADH + 2 H(+)</text>
        <dbReference type="Rhea" id="RHEA:14105"/>
        <dbReference type="ChEBI" id="CHEBI:15378"/>
        <dbReference type="ChEBI" id="CHEBI:17388"/>
        <dbReference type="ChEBI" id="CHEBI:57540"/>
        <dbReference type="ChEBI" id="CHEBI:57945"/>
        <dbReference type="ChEBI" id="CHEBI:60039"/>
        <dbReference type="EC" id="1.5.1.2"/>
    </reaction>
</comment>
<reference evidence="8 9" key="1">
    <citation type="submission" date="2024-09" db="EMBL/GenBank/DDBJ databases">
        <authorList>
            <person name="Zhang Z.-H."/>
        </authorList>
    </citation>
    <scope>NUCLEOTIDE SEQUENCE [LARGE SCALE GENOMIC DNA]</scope>
    <source>
        <strain evidence="8 9">HHTR114</strain>
    </source>
</reference>
<evidence type="ECO:0000256" key="1">
    <source>
        <dbReference type="ARBA" id="ARBA00005525"/>
    </source>
</evidence>
<comment type="function">
    <text evidence="4">Catalyzes the reduction of 1-pyrroline-5-carboxylate (PCA) to L-proline.</text>
</comment>
<comment type="caution">
    <text evidence="8">The sequence shown here is derived from an EMBL/GenBank/DDBJ whole genome shotgun (WGS) entry which is preliminary data.</text>
</comment>
<dbReference type="HAMAP" id="MF_01925">
    <property type="entry name" value="P5C_reductase"/>
    <property type="match status" value="1"/>
</dbReference>
<dbReference type="NCBIfam" id="TIGR00112">
    <property type="entry name" value="proC"/>
    <property type="match status" value="1"/>
</dbReference>
<name>A0ABW1L2W6_9PROT</name>
<dbReference type="RefSeq" id="WP_379881162.1">
    <property type="nucleotide sequence ID" value="NZ_JBHPON010000003.1"/>
</dbReference>
<evidence type="ECO:0000313" key="9">
    <source>
        <dbReference type="Proteomes" id="UP001596116"/>
    </source>
</evidence>
<dbReference type="SUPFAM" id="SSF48179">
    <property type="entry name" value="6-phosphogluconate dehydrogenase C-terminal domain-like"/>
    <property type="match status" value="1"/>
</dbReference>
<dbReference type="Pfam" id="PF14748">
    <property type="entry name" value="P5CR_dimer"/>
    <property type="match status" value="1"/>
</dbReference>
<dbReference type="PIRSF" id="PIRSF000193">
    <property type="entry name" value="Pyrrol-5-carb_rd"/>
    <property type="match status" value="1"/>
</dbReference>
<dbReference type="InterPro" id="IPR029036">
    <property type="entry name" value="P5CR_dimer"/>
</dbReference>
<evidence type="ECO:0000256" key="3">
    <source>
        <dbReference type="ARBA" id="ARBA00023002"/>
    </source>
</evidence>
<evidence type="ECO:0000256" key="4">
    <source>
        <dbReference type="HAMAP-Rule" id="MF_01925"/>
    </source>
</evidence>
<dbReference type="Pfam" id="PF03807">
    <property type="entry name" value="F420_oxidored"/>
    <property type="match status" value="1"/>
</dbReference>
<keyword evidence="4" id="KW-0963">Cytoplasm</keyword>
<dbReference type="GO" id="GO:0004735">
    <property type="term" value="F:pyrroline-5-carboxylate reductase activity"/>
    <property type="evidence" value="ECO:0007669"/>
    <property type="project" value="UniProtKB-EC"/>
</dbReference>
<dbReference type="EC" id="1.5.1.2" evidence="4 5"/>
<dbReference type="EMBL" id="JBHPON010000003">
    <property type="protein sequence ID" value="MFC6037442.1"/>
    <property type="molecule type" value="Genomic_DNA"/>
</dbReference>
<dbReference type="InterPro" id="IPR000304">
    <property type="entry name" value="Pyrroline-COOH_reductase"/>
</dbReference>
<dbReference type="InterPro" id="IPR008927">
    <property type="entry name" value="6-PGluconate_DH-like_C_sf"/>
</dbReference>
<keyword evidence="4" id="KW-0641">Proline biosynthesis</keyword>